<feature type="coiled-coil region" evidence="9">
    <location>
        <begin position="34"/>
        <end position="75"/>
    </location>
</feature>
<keyword evidence="5" id="KW-0647">Proteasome</keyword>
<evidence type="ECO:0000313" key="13">
    <source>
        <dbReference type="Proteomes" id="UP000029859"/>
    </source>
</evidence>
<evidence type="ECO:0000259" key="11">
    <source>
        <dbReference type="SMART" id="SM00382"/>
    </source>
</evidence>
<evidence type="ECO:0000256" key="5">
    <source>
        <dbReference type="ARBA" id="ARBA00022942"/>
    </source>
</evidence>
<gene>
    <name evidence="12" type="ORF">LI82_05085</name>
</gene>
<evidence type="ECO:0000256" key="1">
    <source>
        <dbReference type="ARBA" id="ARBA00006914"/>
    </source>
</evidence>
<comment type="similarity">
    <text evidence="1 8">Belongs to the AAA ATPase family.</text>
</comment>
<dbReference type="InterPro" id="IPR003593">
    <property type="entry name" value="AAA+_ATPase"/>
</dbReference>
<dbReference type="SMART" id="SM00382">
    <property type="entry name" value="AAA"/>
    <property type="match status" value="1"/>
</dbReference>
<comment type="caution">
    <text evidence="12">The sequence shown here is derived from an EMBL/GenBank/DDBJ whole genome shotgun (WGS) entry which is preliminary data.</text>
</comment>
<evidence type="ECO:0000256" key="8">
    <source>
        <dbReference type="RuleBase" id="RU003651"/>
    </source>
</evidence>
<proteinExistence type="inferred from homology"/>
<evidence type="ECO:0000313" key="12">
    <source>
        <dbReference type="EMBL" id="KGK99377.1"/>
    </source>
</evidence>
<sequence>MTDVSAGSSTGNDVPDMNSDKVTREAEEVEDMDVQSILNENEVLKVQNETMKAKLLEANMMANKYLSEIEKLKEQLDHLTTPPLFIASVMEVDDDMVLLRQHGNNQEVMTRVPPGMEGIIEPGMRVSINAAFSIISTISKAADVRAQVMELINSPGIDYDMIGGLDDVLKEVIESVELPLTEPELFENIGIEPPSGVLMYGNPGTGKTLIAKAVASRANATFIRMSGSDLVQKFIGEGARLVKDVFQLAREKSPSILFIDEIDAVGGMRTHDGTTGSAEVNRTMLQLLAEMDGFDPSGNVKIIAATNRIDLLDPALLRPGRFDRIIEVPLPDEKAREEILKIHTRKMTLEKDLDLAKIANMTDGLSGADLNVIVKEAGMFVLRRRGDMITMKDLMDAFEKVVSEEEVNAPFGMFV</sequence>
<feature type="domain" description="AAA+ ATPase" evidence="11">
    <location>
        <begin position="193"/>
        <end position="332"/>
    </location>
</feature>
<protein>
    <submittedName>
        <fullName evidence="12">Peptidase</fullName>
    </submittedName>
</protein>
<dbReference type="Gene3D" id="3.40.50.300">
    <property type="entry name" value="P-loop containing nucleotide triphosphate hydrolases"/>
    <property type="match status" value="1"/>
</dbReference>
<dbReference type="GO" id="GO:0000502">
    <property type="term" value="C:proteasome complex"/>
    <property type="evidence" value="ECO:0007669"/>
    <property type="project" value="UniProtKB-KW"/>
</dbReference>
<reference evidence="12 13" key="1">
    <citation type="submission" date="2014-09" db="EMBL/GenBank/DDBJ databases">
        <title>Draft genome sequence of an obligately methylotrophic methanogen, Methanococcoides methylutens, isolated from marine sediment.</title>
        <authorList>
            <person name="Guan Y."/>
            <person name="Ngugi D.K."/>
            <person name="Blom J."/>
            <person name="Ali S."/>
            <person name="Ferry J.G."/>
            <person name="Stingl U."/>
        </authorList>
    </citation>
    <scope>NUCLEOTIDE SEQUENCE [LARGE SCALE GENOMIC DNA]</scope>
    <source>
        <strain evidence="12 13">DSM 2657</strain>
    </source>
</reference>
<dbReference type="InterPro" id="IPR003959">
    <property type="entry name" value="ATPase_AAA_core"/>
</dbReference>
<dbReference type="Gene3D" id="1.10.8.60">
    <property type="match status" value="1"/>
</dbReference>
<feature type="compositionally biased region" description="Polar residues" evidence="10">
    <location>
        <begin position="1"/>
        <end position="12"/>
    </location>
</feature>
<dbReference type="InterPro" id="IPR041569">
    <property type="entry name" value="AAA_lid_3"/>
</dbReference>
<dbReference type="Pfam" id="PF00004">
    <property type="entry name" value="AAA"/>
    <property type="match status" value="1"/>
</dbReference>
<evidence type="ECO:0000256" key="3">
    <source>
        <dbReference type="ARBA" id="ARBA00022741"/>
    </source>
</evidence>
<dbReference type="InterPro" id="IPR050221">
    <property type="entry name" value="26S_Proteasome_ATPase"/>
</dbReference>
<dbReference type="SUPFAM" id="SSF52540">
    <property type="entry name" value="P-loop containing nucleoside triphosphate hydrolases"/>
    <property type="match status" value="1"/>
</dbReference>
<evidence type="ECO:0000256" key="10">
    <source>
        <dbReference type="SAM" id="MobiDB-lite"/>
    </source>
</evidence>
<evidence type="ECO:0000256" key="6">
    <source>
        <dbReference type="ARBA" id="ARBA00023054"/>
    </source>
</evidence>
<dbReference type="EMBL" id="JRHO01000009">
    <property type="protein sequence ID" value="KGK99377.1"/>
    <property type="molecule type" value="Genomic_DNA"/>
</dbReference>
<name>A0A099T2M8_METMT</name>
<dbReference type="Pfam" id="PF17862">
    <property type="entry name" value="AAA_lid_3"/>
    <property type="match status" value="1"/>
</dbReference>
<feature type="region of interest" description="Disordered" evidence="10">
    <location>
        <begin position="1"/>
        <end position="32"/>
    </location>
</feature>
<dbReference type="InterPro" id="IPR003960">
    <property type="entry name" value="ATPase_AAA_CS"/>
</dbReference>
<evidence type="ECO:0000256" key="9">
    <source>
        <dbReference type="SAM" id="Coils"/>
    </source>
</evidence>
<dbReference type="InterPro" id="IPR027417">
    <property type="entry name" value="P-loop_NTPase"/>
</dbReference>
<dbReference type="PROSITE" id="PS00674">
    <property type="entry name" value="AAA"/>
    <property type="match status" value="1"/>
</dbReference>
<dbReference type="InterPro" id="IPR012340">
    <property type="entry name" value="NA-bd_OB-fold"/>
</dbReference>
<keyword evidence="7" id="KW-0143">Chaperone</keyword>
<accession>A0A099T2M8</accession>
<dbReference type="GO" id="GO:0016887">
    <property type="term" value="F:ATP hydrolysis activity"/>
    <property type="evidence" value="ECO:0007669"/>
    <property type="project" value="InterPro"/>
</dbReference>
<evidence type="ECO:0000256" key="7">
    <source>
        <dbReference type="ARBA" id="ARBA00023186"/>
    </source>
</evidence>
<dbReference type="NCBIfam" id="NF003069">
    <property type="entry name" value="PRK03992.1"/>
    <property type="match status" value="1"/>
</dbReference>
<dbReference type="Proteomes" id="UP000029859">
    <property type="component" value="Unassembled WGS sequence"/>
</dbReference>
<dbReference type="FunFam" id="3.40.50.300:FF:000030">
    <property type="entry name" value="26S protease regulatory subunit 8"/>
    <property type="match status" value="1"/>
</dbReference>
<dbReference type="PANTHER" id="PTHR23073">
    <property type="entry name" value="26S PROTEASOME REGULATORY SUBUNIT"/>
    <property type="match status" value="1"/>
</dbReference>
<keyword evidence="3 8" id="KW-0547">Nucleotide-binding</keyword>
<dbReference type="OrthoDB" id="77269at2157"/>
<dbReference type="Gene3D" id="2.40.50.140">
    <property type="entry name" value="Nucleic acid-binding proteins"/>
    <property type="match status" value="1"/>
</dbReference>
<keyword evidence="6 9" id="KW-0175">Coiled coil</keyword>
<keyword evidence="4 8" id="KW-0067">ATP-binding</keyword>
<dbReference type="AlphaFoldDB" id="A0A099T2M8"/>
<keyword evidence="13" id="KW-1185">Reference proteome</keyword>
<evidence type="ECO:0000256" key="4">
    <source>
        <dbReference type="ARBA" id="ARBA00022840"/>
    </source>
</evidence>
<keyword evidence="2" id="KW-0963">Cytoplasm</keyword>
<dbReference type="GO" id="GO:0005524">
    <property type="term" value="F:ATP binding"/>
    <property type="evidence" value="ECO:0007669"/>
    <property type="project" value="UniProtKB-KW"/>
</dbReference>
<evidence type="ECO:0000256" key="2">
    <source>
        <dbReference type="ARBA" id="ARBA00022490"/>
    </source>
</evidence>
<organism evidence="12 13">
    <name type="scientific">Methanococcoides methylutens</name>
    <dbReference type="NCBI Taxonomy" id="2226"/>
    <lineage>
        <taxon>Archaea</taxon>
        <taxon>Methanobacteriati</taxon>
        <taxon>Methanobacteriota</taxon>
        <taxon>Stenosarchaea group</taxon>
        <taxon>Methanomicrobia</taxon>
        <taxon>Methanosarcinales</taxon>
        <taxon>Methanosarcinaceae</taxon>
        <taxon>Methanococcoides</taxon>
    </lineage>
</organism>